<comment type="caution">
    <text evidence="2">The sequence shown here is derived from an EMBL/GenBank/DDBJ whole genome shotgun (WGS) entry which is preliminary data.</text>
</comment>
<proteinExistence type="predicted"/>
<feature type="compositionally biased region" description="Acidic residues" evidence="1">
    <location>
        <begin position="134"/>
        <end position="148"/>
    </location>
</feature>
<evidence type="ECO:0000313" key="2">
    <source>
        <dbReference type="EMBL" id="KAG7549000.1"/>
    </source>
</evidence>
<feature type="region of interest" description="Disordered" evidence="1">
    <location>
        <begin position="134"/>
        <end position="154"/>
    </location>
</feature>
<dbReference type="Proteomes" id="UP000812966">
    <property type="component" value="Unassembled WGS sequence"/>
</dbReference>
<keyword evidence="3" id="KW-1185">Reference proteome</keyword>
<dbReference type="AlphaFoldDB" id="A0A8K0JLL8"/>
<accession>A0A8K0JLL8</accession>
<sequence length="739" mass="82224">MIGLVKMSHDELERFEKLCTDVEWATPYANAPDELKVRRGRILDDDLFDILPLLATVADHTQIPTSQAPSFTSSPTLEGQSTSAKASSLTHEKLVKVAELLGNHASPREMVLAVGEGLERAIADVEDCYLFDEDEDEDTSDDEEEEEGPSVKGDLALANLNLEDDDEEEAGDVGDDGAVSGNKASLAGKSRTTLDGLIRRVLLCLEVLGRALVNPSVRKPPSEPVRSILLTLGEFVQQVYTAVNADASYSISGLSGLIIGTARFCTIVWESGAVKPKLRNKDDLALEAGGEETKEELEAVVIRPMGQAVVLLHSKLEWEALDRWFTLYSGELSGRGGSYAASDYDRFKEEDDARPGVEAEVGNAIKTALAAFGYGTTLQLVQLVTHRLTGFLPHTALILLTSPSQVQLTARYLNADTSRHPNCTDQEEEEIRIKALKEQKRMMLDQSTAALGSATQGLAVDAGCTWIWLMVDTIRMDRQWYGNVRDIWLEEETAEMVIEWIMPIVTQNPGSPRQFALKRLLSRVPRLVGSPEGWARLCDQVISEMNPFVEARTIGLKIVSEDLSKIIRMDQKEYRKSFWTTLAPTIFGLPTTESDIRTATVLEIADSIYPEWIVGSTNMLYHFSRKDAEDIARDNERARKHMDEGARTRLNETARINREEDRQGVDVEGWLKDLKDLISKWEREVEDLAASGVLVEEKQVDKVTSNSVSNDDKPTGLREMVVWLREAVFWAEKLLGGTR</sequence>
<dbReference type="EMBL" id="JABELV010000055">
    <property type="protein sequence ID" value="KAG7549000.1"/>
    <property type="molecule type" value="Genomic_DNA"/>
</dbReference>
<name>A0A8K0JLL8_9TREE</name>
<evidence type="ECO:0000256" key="1">
    <source>
        <dbReference type="SAM" id="MobiDB-lite"/>
    </source>
</evidence>
<feature type="region of interest" description="Disordered" evidence="1">
    <location>
        <begin position="65"/>
        <end position="86"/>
    </location>
</feature>
<gene>
    <name evidence="2" type="ORF">FFLO_03113</name>
</gene>
<organism evidence="2 3">
    <name type="scientific">Filobasidium floriforme</name>
    <dbReference type="NCBI Taxonomy" id="5210"/>
    <lineage>
        <taxon>Eukaryota</taxon>
        <taxon>Fungi</taxon>
        <taxon>Dikarya</taxon>
        <taxon>Basidiomycota</taxon>
        <taxon>Agaricomycotina</taxon>
        <taxon>Tremellomycetes</taxon>
        <taxon>Filobasidiales</taxon>
        <taxon>Filobasidiaceae</taxon>
        <taxon>Filobasidium</taxon>
    </lineage>
</organism>
<protein>
    <submittedName>
        <fullName evidence="2">Uncharacterized protein</fullName>
    </submittedName>
</protein>
<evidence type="ECO:0000313" key="3">
    <source>
        <dbReference type="Proteomes" id="UP000812966"/>
    </source>
</evidence>
<reference evidence="2" key="1">
    <citation type="submission" date="2020-04" db="EMBL/GenBank/DDBJ databases">
        <title>Analysis of mating type loci in Filobasidium floriforme.</title>
        <authorList>
            <person name="Nowrousian M."/>
        </authorList>
    </citation>
    <scope>NUCLEOTIDE SEQUENCE</scope>
    <source>
        <strain evidence="2">CBS 6242</strain>
    </source>
</reference>